<evidence type="ECO:0000313" key="6">
    <source>
        <dbReference type="Proteomes" id="UP000238176"/>
    </source>
</evidence>
<keyword evidence="6" id="KW-1185">Reference proteome</keyword>
<dbReference type="EMBL" id="PVTJ01000005">
    <property type="protein sequence ID" value="PRY58687.1"/>
    <property type="molecule type" value="Genomic_DNA"/>
</dbReference>
<feature type="domain" description="Putative zinc-finger" evidence="4">
    <location>
        <begin position="8"/>
        <end position="42"/>
    </location>
</feature>
<feature type="transmembrane region" description="Helical" evidence="3">
    <location>
        <begin position="95"/>
        <end position="116"/>
    </location>
</feature>
<dbReference type="Pfam" id="PF13490">
    <property type="entry name" value="zf-HC2"/>
    <property type="match status" value="1"/>
</dbReference>
<gene>
    <name evidence="5" type="ORF">B0I28_105402</name>
</gene>
<evidence type="ECO:0000259" key="4">
    <source>
        <dbReference type="Pfam" id="PF13490"/>
    </source>
</evidence>
<dbReference type="OrthoDB" id="3522768at2"/>
<accession>A0A2T0ULH6</accession>
<dbReference type="InterPro" id="IPR041916">
    <property type="entry name" value="Anti_sigma_zinc_sf"/>
</dbReference>
<evidence type="ECO:0000313" key="5">
    <source>
        <dbReference type="EMBL" id="PRY58687.1"/>
    </source>
</evidence>
<proteinExistence type="predicted"/>
<comment type="caution">
    <text evidence="5">The sequence shown here is derived from an EMBL/GenBank/DDBJ whole genome shotgun (WGS) entry which is preliminary data.</text>
</comment>
<evidence type="ECO:0000256" key="3">
    <source>
        <dbReference type="SAM" id="Phobius"/>
    </source>
</evidence>
<dbReference type="InterPro" id="IPR027383">
    <property type="entry name" value="Znf_put"/>
</dbReference>
<evidence type="ECO:0000256" key="2">
    <source>
        <dbReference type="ARBA" id="ARBA00023163"/>
    </source>
</evidence>
<name>A0A2T0ULH6_9ACTN</name>
<keyword evidence="2" id="KW-0804">Transcription</keyword>
<evidence type="ECO:0000256" key="1">
    <source>
        <dbReference type="ARBA" id="ARBA00023015"/>
    </source>
</evidence>
<dbReference type="RefSeq" id="WP_106364745.1">
    <property type="nucleotide sequence ID" value="NZ_PVTJ01000005.1"/>
</dbReference>
<protein>
    <recommendedName>
        <fullName evidence="4">Putative zinc-finger domain-containing protein</fullName>
    </recommendedName>
</protein>
<keyword evidence="3" id="KW-0812">Transmembrane</keyword>
<dbReference type="AlphaFoldDB" id="A0A2T0ULH6"/>
<sequence length="233" mass="23813">MTDHDAACGELSDALAEFATGAAGGADRARVLRHTAGCGECRETLAALSAAADEVLLIAPERQPPAGFETAVLDRIAALDAAPAPARPHRRLVRVLAAAAAALLVGAAAALGVWLATAPDRELADSYRDTLDVADGRYFTAAPVLDAGGAQVGHVFAYQGDPSWVFAVLDGAPEDGAWQVVAATEDWTGTIATCDAADGSCGAGATIDADVYQLREVELIAPNGTVLTATFDR</sequence>
<keyword evidence="3" id="KW-0472">Membrane</keyword>
<keyword evidence="3" id="KW-1133">Transmembrane helix</keyword>
<dbReference type="Gene3D" id="1.10.10.1320">
    <property type="entry name" value="Anti-sigma factor, zinc-finger domain"/>
    <property type="match status" value="1"/>
</dbReference>
<reference evidence="5 6" key="1">
    <citation type="submission" date="2018-03" db="EMBL/GenBank/DDBJ databases">
        <title>Genomic Encyclopedia of Type Strains, Phase III (KMG-III): the genomes of soil and plant-associated and newly described type strains.</title>
        <authorList>
            <person name="Whitman W."/>
        </authorList>
    </citation>
    <scope>NUCLEOTIDE SEQUENCE [LARGE SCALE GENOMIC DNA]</scope>
    <source>
        <strain evidence="5 6">CGMCC 4.7067</strain>
    </source>
</reference>
<keyword evidence="1" id="KW-0805">Transcription regulation</keyword>
<organism evidence="5 6">
    <name type="scientific">Glycomyces artemisiae</name>
    <dbReference type="NCBI Taxonomy" id="1076443"/>
    <lineage>
        <taxon>Bacteria</taxon>
        <taxon>Bacillati</taxon>
        <taxon>Actinomycetota</taxon>
        <taxon>Actinomycetes</taxon>
        <taxon>Glycomycetales</taxon>
        <taxon>Glycomycetaceae</taxon>
        <taxon>Glycomyces</taxon>
    </lineage>
</organism>
<dbReference type="Proteomes" id="UP000238176">
    <property type="component" value="Unassembled WGS sequence"/>
</dbReference>